<dbReference type="PANTHER" id="PTHR34223:SF51">
    <property type="entry name" value="OS06G0556300 PROTEIN"/>
    <property type="match status" value="1"/>
</dbReference>
<dbReference type="PANTHER" id="PTHR34223">
    <property type="entry name" value="OS11G0201299 PROTEIN"/>
    <property type="match status" value="1"/>
</dbReference>
<dbReference type="SUPFAM" id="SSF52047">
    <property type="entry name" value="RNI-like"/>
    <property type="match status" value="1"/>
</dbReference>
<feature type="domain" description="F-box" evidence="1">
    <location>
        <begin position="24"/>
        <end position="74"/>
    </location>
</feature>
<dbReference type="InterPro" id="IPR032675">
    <property type="entry name" value="LRR_dom_sf"/>
</dbReference>
<dbReference type="Gene3D" id="3.80.10.10">
    <property type="entry name" value="Ribonuclease Inhibitor"/>
    <property type="match status" value="1"/>
</dbReference>
<proteinExistence type="predicted"/>
<organism evidence="2 3">
    <name type="scientific">Cocos nucifera</name>
    <name type="common">Coconut palm</name>
    <dbReference type="NCBI Taxonomy" id="13894"/>
    <lineage>
        <taxon>Eukaryota</taxon>
        <taxon>Viridiplantae</taxon>
        <taxon>Streptophyta</taxon>
        <taxon>Embryophyta</taxon>
        <taxon>Tracheophyta</taxon>
        <taxon>Spermatophyta</taxon>
        <taxon>Magnoliopsida</taxon>
        <taxon>Liliopsida</taxon>
        <taxon>Arecaceae</taxon>
        <taxon>Arecoideae</taxon>
        <taxon>Cocoseae</taxon>
        <taxon>Attaleinae</taxon>
        <taxon>Cocos</taxon>
    </lineage>
</organism>
<accession>A0A8K0IBZ3</accession>
<dbReference type="EMBL" id="CM017877">
    <property type="protein sequence ID" value="KAG1347190.1"/>
    <property type="molecule type" value="Genomic_DNA"/>
</dbReference>
<dbReference type="InterPro" id="IPR053197">
    <property type="entry name" value="F-box_SCFL_complex_component"/>
</dbReference>
<dbReference type="Pfam" id="PF00646">
    <property type="entry name" value="F-box"/>
    <property type="match status" value="1"/>
</dbReference>
<reference evidence="2" key="2">
    <citation type="submission" date="2019-07" db="EMBL/GenBank/DDBJ databases">
        <authorList>
            <person name="Yang Y."/>
            <person name="Bocs S."/>
            <person name="Baudouin L."/>
        </authorList>
    </citation>
    <scope>NUCLEOTIDE SEQUENCE</scope>
    <source>
        <tissue evidence="2">Spear leaf of Hainan Tall coconut</tissue>
    </source>
</reference>
<protein>
    <submittedName>
        <fullName evidence="2">Putative F-box/LRR-repeat protein</fullName>
    </submittedName>
</protein>
<evidence type="ECO:0000313" key="2">
    <source>
        <dbReference type="EMBL" id="KAG1347190.1"/>
    </source>
</evidence>
<dbReference type="Pfam" id="PF24758">
    <property type="entry name" value="LRR_At5g56370"/>
    <property type="match status" value="1"/>
</dbReference>
<dbReference type="InterPro" id="IPR036047">
    <property type="entry name" value="F-box-like_dom_sf"/>
</dbReference>
<dbReference type="Gene3D" id="1.20.1280.50">
    <property type="match status" value="1"/>
</dbReference>
<dbReference type="InterPro" id="IPR001810">
    <property type="entry name" value="F-box_dom"/>
</dbReference>
<comment type="caution">
    <text evidence="2">The sequence shown here is derived from an EMBL/GenBank/DDBJ whole genome shotgun (WGS) entry which is preliminary data.</text>
</comment>
<keyword evidence="3" id="KW-1185">Reference proteome</keyword>
<dbReference type="InterPro" id="IPR055411">
    <property type="entry name" value="LRR_FXL15/At3g58940/PEG3-like"/>
</dbReference>
<evidence type="ECO:0000313" key="3">
    <source>
        <dbReference type="Proteomes" id="UP000797356"/>
    </source>
</evidence>
<reference evidence="2" key="1">
    <citation type="journal article" date="2017" name="Gigascience">
        <title>The genome draft of coconut (Cocos nucifera).</title>
        <authorList>
            <person name="Xiao Y."/>
            <person name="Xu P."/>
            <person name="Fan H."/>
            <person name="Baudouin L."/>
            <person name="Xia W."/>
            <person name="Bocs S."/>
            <person name="Xu J."/>
            <person name="Li Q."/>
            <person name="Guo A."/>
            <person name="Zhou L."/>
            <person name="Li J."/>
            <person name="Wu Y."/>
            <person name="Ma Z."/>
            <person name="Armero A."/>
            <person name="Issali A.E."/>
            <person name="Liu N."/>
            <person name="Peng M."/>
            <person name="Yang Y."/>
        </authorList>
    </citation>
    <scope>NUCLEOTIDE SEQUENCE</scope>
    <source>
        <tissue evidence="2">Spear leaf of Hainan Tall coconut</tissue>
    </source>
</reference>
<gene>
    <name evidence="2" type="ORF">COCNU_06G010190</name>
</gene>
<evidence type="ECO:0000259" key="1">
    <source>
        <dbReference type="PROSITE" id="PS50181"/>
    </source>
</evidence>
<name>A0A8K0IBZ3_COCNU</name>
<dbReference type="Proteomes" id="UP000797356">
    <property type="component" value="Chromosome 6"/>
</dbReference>
<dbReference type="PROSITE" id="PS50181">
    <property type="entry name" value="FBOX"/>
    <property type="match status" value="1"/>
</dbReference>
<dbReference type="AlphaFoldDB" id="A0A8K0IBZ3"/>
<dbReference type="OrthoDB" id="1424615at2759"/>
<sequence length="361" mass="41331">MEAGRSSSSVNAMRTEPAKKQMCRDRISSLPDSLLLVILSLLPTVDAVKTSILSKRWCNLWTQLPHLDLQFSPESFTQNPHHVRKARQKFLEFVSACLILRNPDPLQRFRLSFNFYERAKHSAMVGVWVRSALERHVKELILDIAHGGENVFYRRRDMYSLPSSLYRYELLTTLSLIYCEIRLPTNPLGWRLLRSLTLTLTTLTDDLLERIFLECSSLETLILKDCDGKSTRRLAAPNLKHLTLDDLWYSLKLSAPNLVTLIVYGSVSRATHSLKDLVSLVRATIILRDAGMGYYNSVERVANNPLNRLLMDVHHAQVLTWCNCCTVGKIFFLRLTFKKDIYVDCGFLPSDGETLQAFGNH</sequence>
<dbReference type="SUPFAM" id="SSF81383">
    <property type="entry name" value="F-box domain"/>
    <property type="match status" value="1"/>
</dbReference>